<dbReference type="Proteomes" id="UP000287330">
    <property type="component" value="Unassembled WGS sequence"/>
</dbReference>
<reference evidence="2" key="1">
    <citation type="journal article" date="2018" name="Front. Microbiol.">
        <title>Genome-Based Analysis Reveals the Taxonomy and Diversity of the Family Idiomarinaceae.</title>
        <authorList>
            <person name="Liu Y."/>
            <person name="Lai Q."/>
            <person name="Shao Z."/>
        </authorList>
    </citation>
    <scope>NUCLEOTIDE SEQUENCE [LARGE SCALE GENOMIC DNA]</scope>
    <source>
        <strain evidence="2">F23</strain>
    </source>
</reference>
<protein>
    <submittedName>
        <fullName evidence="1">(Na+)-NQR maturation NqrM</fullName>
    </submittedName>
</protein>
<evidence type="ECO:0000313" key="2">
    <source>
        <dbReference type="Proteomes" id="UP000287330"/>
    </source>
</evidence>
<comment type="caution">
    <text evidence="1">The sequence shown here is derived from an EMBL/GenBank/DDBJ whole genome shotgun (WGS) entry which is preliminary data.</text>
</comment>
<dbReference type="OrthoDB" id="5296227at2"/>
<organism evidence="1 2">
    <name type="scientific">Idiomarina fontislapidosi</name>
    <dbReference type="NCBI Taxonomy" id="263723"/>
    <lineage>
        <taxon>Bacteria</taxon>
        <taxon>Pseudomonadati</taxon>
        <taxon>Pseudomonadota</taxon>
        <taxon>Gammaproteobacteria</taxon>
        <taxon>Alteromonadales</taxon>
        <taxon>Idiomarinaceae</taxon>
        <taxon>Idiomarina</taxon>
    </lineage>
</organism>
<proteinExistence type="predicted"/>
<dbReference type="InterPro" id="IPR007495">
    <property type="entry name" value="NqrM"/>
</dbReference>
<dbReference type="PANTHER" id="PTHR40691">
    <property type="entry name" value="(NA+)-NQR MATURATION NQRM"/>
    <property type="match status" value="1"/>
</dbReference>
<name>A0A432YAY3_9GAMM</name>
<dbReference type="PANTHER" id="PTHR40691:SF1">
    <property type="entry name" value="EXPORTED PROTEIN"/>
    <property type="match status" value="1"/>
</dbReference>
<keyword evidence="2" id="KW-1185">Reference proteome</keyword>
<dbReference type="AlphaFoldDB" id="A0A432YAY3"/>
<dbReference type="EMBL" id="PIPV01000001">
    <property type="protein sequence ID" value="RUO58139.1"/>
    <property type="molecule type" value="Genomic_DNA"/>
</dbReference>
<gene>
    <name evidence="1" type="ORF">CWE25_00615</name>
</gene>
<dbReference type="RefSeq" id="WP_071463485.1">
    <property type="nucleotide sequence ID" value="NZ_PIPV01000001.1"/>
</dbReference>
<evidence type="ECO:0000313" key="1">
    <source>
        <dbReference type="EMBL" id="RUO58139.1"/>
    </source>
</evidence>
<dbReference type="Pfam" id="PF04400">
    <property type="entry name" value="NqrM"/>
    <property type="match status" value="1"/>
</dbReference>
<accession>A0A432YAY3</accession>
<sequence length="70" mass="7845">MQTFLLVFALFVVVVLAMAVGYIMQKKSISGSCGGIGALGMEKACDCDEPCDKRKDRMRKEAQWKENEIR</sequence>